<organism evidence="2 3">
    <name type="scientific">Mailhella massiliensis</name>
    <dbReference type="NCBI Taxonomy" id="1903261"/>
    <lineage>
        <taxon>Bacteria</taxon>
        <taxon>Pseudomonadati</taxon>
        <taxon>Thermodesulfobacteriota</taxon>
        <taxon>Desulfovibrionia</taxon>
        <taxon>Desulfovibrionales</taxon>
        <taxon>Desulfovibrionaceae</taxon>
        <taxon>Mailhella</taxon>
    </lineage>
</organism>
<dbReference type="EMBL" id="DYZA01000117">
    <property type="protein sequence ID" value="HJD97184.1"/>
    <property type="molecule type" value="Genomic_DNA"/>
</dbReference>
<dbReference type="Proteomes" id="UP000698963">
    <property type="component" value="Unassembled WGS sequence"/>
</dbReference>
<proteinExistence type="predicted"/>
<comment type="caution">
    <text evidence="2">The sequence shown here is derived from an EMBL/GenBank/DDBJ whole genome shotgun (WGS) entry which is preliminary data.</text>
</comment>
<evidence type="ECO:0000313" key="2">
    <source>
        <dbReference type="EMBL" id="HJD97184.1"/>
    </source>
</evidence>
<dbReference type="PANTHER" id="PTHR30634:SF14">
    <property type="match status" value="1"/>
</dbReference>
<evidence type="ECO:0000313" key="3">
    <source>
        <dbReference type="Proteomes" id="UP000698963"/>
    </source>
</evidence>
<accession>A0A921AWJ2</accession>
<dbReference type="Pfam" id="PF18934">
    <property type="entry name" value="DUF5682"/>
    <property type="match status" value="1"/>
</dbReference>
<feature type="compositionally biased region" description="Basic and acidic residues" evidence="1">
    <location>
        <begin position="122"/>
        <end position="133"/>
    </location>
</feature>
<feature type="compositionally biased region" description="Acidic residues" evidence="1">
    <location>
        <begin position="152"/>
        <end position="173"/>
    </location>
</feature>
<feature type="region of interest" description="Disordered" evidence="1">
    <location>
        <begin position="122"/>
        <end position="173"/>
    </location>
</feature>
<feature type="compositionally biased region" description="Low complexity" evidence="1">
    <location>
        <begin position="141"/>
        <end position="151"/>
    </location>
</feature>
<sequence>MDEDRIRIFGIRHHGPGCARSLSRALEQWQPDCILLEGPPEGESVLSFLADESLVPPVAILVYAEEDARFATFFPLAEYSPEWKALRYAQEKHIPLRFMDLPAAVKFAVQRDEETERQRLADIAEEKRARGEVSAEPEETPPTVEEPGVVTEELEPVMEETESPGEEPEGLYDDPLDELAAIAGYESGEAWWNAMIEERMDGLELFEAVRELMTDMRAEREKPGFKQPEEEMRREAHMRVCLRRAKKEGFSRIAVVCGAWHVPALEADVPARADNACLKGLSRMKTVATWAPWSYADLSVMSGYGAGVLSPAWYEHVLHGADMESRAVHWLTTAARLFREEGLDCSPAHIIESARLAGTLASLRHRPGPGLPELWEALLTVVCMGDEVPMRLIERRLIIGEKLGRVPEQVPMVPLQKDIERFQKRFRLKPEASQKTLDLDLRQEKDLERSRMLHRMQLLDIPWGTDRREGGGKGTFHELWQLQWEPKLVIDIIRASRWGNTLLEAAERCTADHASHADLAELVRLMDAALLADLRGIMDNLAAEVKDRAALATDTLELLSALPELVRLARYGDVRGTDTGMVLTLVEGMVPRVAVGLHAACSGLDEDSSRPLGEALRATHEALRLMSREDLSSEWHAALFRLIPEESGVHACLRGLAARLLFDDEILSAEDVATQMGLALSPVSEPEMAAAWLSSFLGQSAMLLMHDDVLWGMVDAWLAGLSENQFVAVLPMLRRTFTAFSAPERRQLAERARRGGSVAPAMSQGHAEWDDERAALPLPLLRRLLGLAGEMGKSEVSHG</sequence>
<protein>
    <submittedName>
        <fullName evidence="2">DUF5682 family protein</fullName>
    </submittedName>
</protein>
<dbReference type="PANTHER" id="PTHR30634">
    <property type="entry name" value="OUTER MEMBRANE LOLAB LIPOPROTEIN INSERTION APPARATUS"/>
    <property type="match status" value="1"/>
</dbReference>
<name>A0A921AWJ2_9BACT</name>
<evidence type="ECO:0000256" key="1">
    <source>
        <dbReference type="SAM" id="MobiDB-lite"/>
    </source>
</evidence>
<dbReference type="InterPro" id="IPR043737">
    <property type="entry name" value="DUF5682"/>
</dbReference>
<dbReference type="AlphaFoldDB" id="A0A921AWJ2"/>
<dbReference type="RefSeq" id="WP_304122090.1">
    <property type="nucleotide sequence ID" value="NZ_DYZA01000117.1"/>
</dbReference>
<gene>
    <name evidence="2" type="ORF">K8W16_06025</name>
</gene>
<reference evidence="2" key="2">
    <citation type="submission" date="2021-09" db="EMBL/GenBank/DDBJ databases">
        <authorList>
            <person name="Gilroy R."/>
        </authorList>
    </citation>
    <scope>NUCLEOTIDE SEQUENCE</scope>
    <source>
        <strain evidence="2">ChiGjej2B2-19336</strain>
    </source>
</reference>
<reference evidence="2" key="1">
    <citation type="journal article" date="2021" name="PeerJ">
        <title>Extensive microbial diversity within the chicken gut microbiome revealed by metagenomics and culture.</title>
        <authorList>
            <person name="Gilroy R."/>
            <person name="Ravi A."/>
            <person name="Getino M."/>
            <person name="Pursley I."/>
            <person name="Horton D.L."/>
            <person name="Alikhan N.F."/>
            <person name="Baker D."/>
            <person name="Gharbi K."/>
            <person name="Hall N."/>
            <person name="Watson M."/>
            <person name="Adriaenssens E.M."/>
            <person name="Foster-Nyarko E."/>
            <person name="Jarju S."/>
            <person name="Secka A."/>
            <person name="Antonio M."/>
            <person name="Oren A."/>
            <person name="Chaudhuri R.R."/>
            <person name="La Ragione R."/>
            <person name="Hildebrand F."/>
            <person name="Pallen M.J."/>
        </authorList>
    </citation>
    <scope>NUCLEOTIDE SEQUENCE</scope>
    <source>
        <strain evidence="2">ChiGjej2B2-19336</strain>
    </source>
</reference>
<dbReference type="InterPro" id="IPR050458">
    <property type="entry name" value="LolB"/>
</dbReference>